<dbReference type="RefSeq" id="WP_136946181.1">
    <property type="nucleotide sequence ID" value="NZ_SWFM01000001.1"/>
</dbReference>
<evidence type="ECO:0000256" key="6">
    <source>
        <dbReference type="ARBA" id="ARBA00022989"/>
    </source>
</evidence>
<evidence type="ECO:0000259" key="11">
    <source>
        <dbReference type="Pfam" id="PF21760"/>
    </source>
</evidence>
<feature type="transmembrane region" description="Helical" evidence="9">
    <location>
        <begin position="348"/>
        <end position="371"/>
    </location>
</feature>
<dbReference type="InterPro" id="IPR048631">
    <property type="entry name" value="SecD_1st"/>
</dbReference>
<dbReference type="InterPro" id="IPR055344">
    <property type="entry name" value="SecD_SecF_C_bact"/>
</dbReference>
<dbReference type="Gene3D" id="1.20.1640.10">
    <property type="entry name" value="Multidrug efflux transporter AcrB transmembrane domain"/>
    <property type="match status" value="1"/>
</dbReference>
<dbReference type="PANTHER" id="PTHR30081">
    <property type="entry name" value="PROTEIN-EXPORT MEMBRANE PROTEIN SEC"/>
    <property type="match status" value="1"/>
</dbReference>
<dbReference type="InterPro" id="IPR005791">
    <property type="entry name" value="SecD"/>
</dbReference>
<keyword evidence="3" id="KW-1003">Cell membrane</keyword>
<accession>A0A4U1MP87</accession>
<dbReference type="NCBIfam" id="TIGR01129">
    <property type="entry name" value="secD"/>
    <property type="match status" value="1"/>
</dbReference>
<dbReference type="PANTHER" id="PTHR30081:SF1">
    <property type="entry name" value="PROTEIN TRANSLOCASE SUBUNIT SECD"/>
    <property type="match status" value="1"/>
</dbReference>
<gene>
    <name evidence="12" type="primary">secD</name>
    <name evidence="12" type="ORF">FBF83_05960</name>
</gene>
<reference evidence="12 13" key="1">
    <citation type="submission" date="2019-04" db="EMBL/GenBank/DDBJ databases">
        <title>Genome sequence of Bacillus hwajinpoensis strain Y2.</title>
        <authorList>
            <person name="Fair J.L."/>
            <person name="Maclea K.S."/>
        </authorList>
    </citation>
    <scope>NUCLEOTIDE SEQUENCE [LARGE SCALE GENOMIC DNA]</scope>
    <source>
        <strain evidence="12 13">Y2</strain>
    </source>
</reference>
<comment type="subcellular location">
    <subcellularLocation>
        <location evidence="1">Cell membrane</location>
        <topology evidence="1">Multi-pass membrane protein</topology>
    </subcellularLocation>
</comment>
<feature type="transmembrane region" description="Helical" evidence="9">
    <location>
        <begin position="277"/>
        <end position="297"/>
    </location>
</feature>
<dbReference type="AlphaFoldDB" id="A0A4U1MP87"/>
<dbReference type="Proteomes" id="UP000310541">
    <property type="component" value="Unassembled WGS sequence"/>
</dbReference>
<evidence type="ECO:0000256" key="9">
    <source>
        <dbReference type="SAM" id="Phobius"/>
    </source>
</evidence>
<keyword evidence="5" id="KW-0653">Protein transport</keyword>
<feature type="transmembrane region" description="Helical" evidence="9">
    <location>
        <begin position="377"/>
        <end position="400"/>
    </location>
</feature>
<proteinExistence type="predicted"/>
<evidence type="ECO:0000313" key="13">
    <source>
        <dbReference type="Proteomes" id="UP000310541"/>
    </source>
</evidence>
<evidence type="ECO:0000256" key="7">
    <source>
        <dbReference type="ARBA" id="ARBA00023010"/>
    </source>
</evidence>
<feature type="domain" description="Protein translocase subunit SecDF P1" evidence="11">
    <location>
        <begin position="63"/>
        <end position="121"/>
    </location>
</feature>
<dbReference type="Gene3D" id="3.30.70.3220">
    <property type="match status" value="1"/>
</dbReference>
<evidence type="ECO:0000259" key="10">
    <source>
        <dbReference type="Pfam" id="PF02355"/>
    </source>
</evidence>
<evidence type="ECO:0000256" key="8">
    <source>
        <dbReference type="ARBA" id="ARBA00023136"/>
    </source>
</evidence>
<evidence type="ECO:0000256" key="2">
    <source>
        <dbReference type="ARBA" id="ARBA00022448"/>
    </source>
</evidence>
<dbReference type="GO" id="GO:0015450">
    <property type="term" value="F:protein-transporting ATPase activity"/>
    <property type="evidence" value="ECO:0007669"/>
    <property type="project" value="InterPro"/>
</dbReference>
<evidence type="ECO:0000256" key="4">
    <source>
        <dbReference type="ARBA" id="ARBA00022692"/>
    </source>
</evidence>
<dbReference type="GO" id="GO:0005886">
    <property type="term" value="C:plasma membrane"/>
    <property type="evidence" value="ECO:0007669"/>
    <property type="project" value="UniProtKB-SubCell"/>
</dbReference>
<dbReference type="Pfam" id="PF02355">
    <property type="entry name" value="SecD_SecF_C"/>
    <property type="match status" value="1"/>
</dbReference>
<organism evidence="12 13">
    <name type="scientific">Guptibacillus hwajinpoensis</name>
    <dbReference type="NCBI Taxonomy" id="208199"/>
    <lineage>
        <taxon>Bacteria</taxon>
        <taxon>Bacillati</taxon>
        <taxon>Bacillota</taxon>
        <taxon>Bacilli</taxon>
        <taxon>Bacillales</taxon>
        <taxon>Guptibacillaceae</taxon>
        <taxon>Guptibacillus</taxon>
    </lineage>
</organism>
<comment type="caution">
    <text evidence="12">The sequence shown here is derived from an EMBL/GenBank/DDBJ whole genome shotgun (WGS) entry which is preliminary data.</text>
</comment>
<evidence type="ECO:0000256" key="5">
    <source>
        <dbReference type="ARBA" id="ARBA00022927"/>
    </source>
</evidence>
<keyword evidence="6 9" id="KW-1133">Transmembrane helix</keyword>
<keyword evidence="7" id="KW-0811">Translocation</keyword>
<feature type="transmembrane region" description="Helical" evidence="9">
    <location>
        <begin position="250"/>
        <end position="270"/>
    </location>
</feature>
<sequence length="416" mass="46176">MKKSWIISTSITISLLFLLFFTTSKNIVDEIKVGLDLQGGFEILYEVQEPYEGREIPEEKLVTQMASLISDRINLLGISEPVITIEDDDRIRVQVPGVKDQEEAREFISIGGNITFRDTDDQLVLSSSDFSAVKIEKPSEDSSPNISIDFTESVDMESITKKYEGKKLVLWLDYVNGDSYKEATLKIDSKIIYEGMVKQTWSSSGMSLSSDFSKKEAEIVAKALTTGDLPAPLIEISSQSVSAKLGEKSLNQTLISGIIAIFLVFSYMVWRYRFLGLVSILCMLSYLYLTIGLFVFFEGVLTLTGLAAFILGLGIAVDATIITFERLKEEVKPGKSFLQTVMDASNRTFVTIGDAQLTTLITAAGLFVFGVGSVKGFATMLLISIVSGFLTCYALLRLLLYMIGESRVVEWYESRK</sequence>
<protein>
    <submittedName>
        <fullName evidence="12">Protein translocase subunit SecD</fullName>
    </submittedName>
</protein>
<dbReference type="SUPFAM" id="SSF82866">
    <property type="entry name" value="Multidrug efflux transporter AcrB transmembrane domain"/>
    <property type="match status" value="1"/>
</dbReference>
<evidence type="ECO:0000256" key="3">
    <source>
        <dbReference type="ARBA" id="ARBA00022475"/>
    </source>
</evidence>
<feature type="transmembrane region" description="Helical" evidence="9">
    <location>
        <begin position="303"/>
        <end position="327"/>
    </location>
</feature>
<name>A0A4U1MP87_9BACL</name>
<dbReference type="NCBIfam" id="TIGR00916">
    <property type="entry name" value="2A0604s01"/>
    <property type="match status" value="1"/>
</dbReference>
<dbReference type="OrthoDB" id="9805019at2"/>
<evidence type="ECO:0000256" key="1">
    <source>
        <dbReference type="ARBA" id="ARBA00004651"/>
    </source>
</evidence>
<dbReference type="Pfam" id="PF21760">
    <property type="entry name" value="SecD_1st"/>
    <property type="match status" value="1"/>
</dbReference>
<keyword evidence="4 9" id="KW-0812">Transmembrane</keyword>
<keyword evidence="2" id="KW-0813">Transport</keyword>
<dbReference type="GO" id="GO:0006886">
    <property type="term" value="P:intracellular protein transport"/>
    <property type="evidence" value="ECO:0007669"/>
    <property type="project" value="InterPro"/>
</dbReference>
<feature type="domain" description="Protein export membrane protein SecD/SecF C-terminal" evidence="10">
    <location>
        <begin position="236"/>
        <end position="392"/>
    </location>
</feature>
<dbReference type="InterPro" id="IPR048634">
    <property type="entry name" value="SecD_SecF_C"/>
</dbReference>
<dbReference type="EMBL" id="SWFM01000001">
    <property type="protein sequence ID" value="TKD72330.1"/>
    <property type="molecule type" value="Genomic_DNA"/>
</dbReference>
<evidence type="ECO:0000313" key="12">
    <source>
        <dbReference type="EMBL" id="TKD72330.1"/>
    </source>
</evidence>
<keyword evidence="8 9" id="KW-0472">Membrane</keyword>
<dbReference type="InterPro" id="IPR022813">
    <property type="entry name" value="SecD/SecF_arch_bac"/>
</dbReference>